<feature type="region of interest" description="Disordered" evidence="1">
    <location>
        <begin position="1"/>
        <end position="32"/>
    </location>
</feature>
<comment type="caution">
    <text evidence="2">The sequence shown here is derived from an EMBL/GenBank/DDBJ whole genome shotgun (WGS) entry which is preliminary data.</text>
</comment>
<keyword evidence="3" id="KW-1185">Reference proteome</keyword>
<reference evidence="3" key="1">
    <citation type="journal article" date="2019" name="Int. J. Syst. Evol. Microbiol.">
        <title>The Global Catalogue of Microorganisms (GCM) 10K type strain sequencing project: providing services to taxonomists for standard genome sequencing and annotation.</title>
        <authorList>
            <consortium name="The Broad Institute Genomics Platform"/>
            <consortium name="The Broad Institute Genome Sequencing Center for Infectious Disease"/>
            <person name="Wu L."/>
            <person name="Ma J."/>
        </authorList>
    </citation>
    <scope>NUCLEOTIDE SEQUENCE [LARGE SCALE GENOMIC DNA]</scope>
    <source>
        <strain evidence="3">JCM 18302</strain>
    </source>
</reference>
<evidence type="ECO:0000313" key="2">
    <source>
        <dbReference type="EMBL" id="GAA5140135.1"/>
    </source>
</evidence>
<sequence>MRPQARARAPARREGPYLHVRMREQEPEELSPGVPARACYRYPRHAYDYARRRKPMQTSPVDGIVTRAAPLRSMPRSC</sequence>
<dbReference type="Proteomes" id="UP001500804">
    <property type="component" value="Unassembled WGS sequence"/>
</dbReference>
<name>A0ABP9P4D2_9PSEU</name>
<gene>
    <name evidence="2" type="ORF">GCM10023320_77360</name>
</gene>
<proteinExistence type="predicted"/>
<organism evidence="2 3">
    <name type="scientific">Pseudonocardia adelaidensis</name>
    <dbReference type="NCBI Taxonomy" id="648754"/>
    <lineage>
        <taxon>Bacteria</taxon>
        <taxon>Bacillati</taxon>
        <taxon>Actinomycetota</taxon>
        <taxon>Actinomycetes</taxon>
        <taxon>Pseudonocardiales</taxon>
        <taxon>Pseudonocardiaceae</taxon>
        <taxon>Pseudonocardia</taxon>
    </lineage>
</organism>
<evidence type="ECO:0000256" key="1">
    <source>
        <dbReference type="SAM" id="MobiDB-lite"/>
    </source>
</evidence>
<protein>
    <submittedName>
        <fullName evidence="2">Uncharacterized protein</fullName>
    </submittedName>
</protein>
<accession>A0ABP9P4D2</accession>
<evidence type="ECO:0000313" key="3">
    <source>
        <dbReference type="Proteomes" id="UP001500804"/>
    </source>
</evidence>
<feature type="compositionally biased region" description="Basic and acidic residues" evidence="1">
    <location>
        <begin position="11"/>
        <end position="25"/>
    </location>
</feature>
<dbReference type="EMBL" id="BAABJO010000046">
    <property type="protein sequence ID" value="GAA5140135.1"/>
    <property type="molecule type" value="Genomic_DNA"/>
</dbReference>